<evidence type="ECO:0000256" key="6">
    <source>
        <dbReference type="ARBA" id="ARBA00025246"/>
    </source>
</evidence>
<evidence type="ECO:0000256" key="4">
    <source>
        <dbReference type="ARBA" id="ARBA00020397"/>
    </source>
</evidence>
<dbReference type="PANTHER" id="PTHR11476">
    <property type="entry name" value="HISTIDYL-TRNA SYNTHETASE"/>
    <property type="match status" value="1"/>
</dbReference>
<comment type="function">
    <text evidence="6 7">Required for the first step of histidine biosynthesis. May allow the feedback regulation of ATP phosphoribosyltransferase activity by histidine.</text>
</comment>
<keyword evidence="10" id="KW-0328">Glycosyltransferase</keyword>
<evidence type="ECO:0000259" key="9">
    <source>
        <dbReference type="Pfam" id="PF13393"/>
    </source>
</evidence>
<keyword evidence="10" id="KW-0808">Transferase</keyword>
<evidence type="ECO:0000256" key="3">
    <source>
        <dbReference type="ARBA" id="ARBA00005539"/>
    </source>
</evidence>
<dbReference type="GO" id="GO:0000105">
    <property type="term" value="P:L-histidine biosynthetic process"/>
    <property type="evidence" value="ECO:0007669"/>
    <property type="project" value="UniProtKB-UniRule"/>
</dbReference>
<keyword evidence="5 7" id="KW-0963">Cytoplasm</keyword>
<evidence type="ECO:0000256" key="2">
    <source>
        <dbReference type="ARBA" id="ARBA00004667"/>
    </source>
</evidence>
<comment type="pathway">
    <text evidence="2 7">Amino-acid biosynthesis; L-histidine biosynthesis; L-histidine from 5-phospho-alpha-D-ribose 1-diphosphate: step 1/9.</text>
</comment>
<dbReference type="GO" id="GO:0005737">
    <property type="term" value="C:cytoplasm"/>
    <property type="evidence" value="ECO:0007669"/>
    <property type="project" value="UniProtKB-SubCell"/>
</dbReference>
<feature type="binding site" evidence="8">
    <location>
        <position position="130"/>
    </location>
    <ligand>
        <name>L-histidine</name>
        <dbReference type="ChEBI" id="CHEBI:57595"/>
    </ligand>
</feature>
<dbReference type="AlphaFoldDB" id="A0A4Z0F8Q4"/>
<comment type="subcellular location">
    <subcellularLocation>
        <location evidence="1 7">Cytoplasm</location>
    </subcellularLocation>
</comment>
<dbReference type="InterPro" id="IPR004516">
    <property type="entry name" value="HisRS/HisZ"/>
</dbReference>
<dbReference type="PANTHER" id="PTHR11476:SF7">
    <property type="entry name" value="HISTIDINE--TRNA LIGASE"/>
    <property type="match status" value="1"/>
</dbReference>
<dbReference type="InterPro" id="IPR004517">
    <property type="entry name" value="HisZ"/>
</dbReference>
<evidence type="ECO:0000256" key="1">
    <source>
        <dbReference type="ARBA" id="ARBA00004496"/>
    </source>
</evidence>
<dbReference type="OrthoDB" id="9769617at2"/>
<gene>
    <name evidence="7" type="primary">hisZ</name>
    <name evidence="10" type="ORF">E4680_10060</name>
</gene>
<proteinExistence type="inferred from homology"/>
<comment type="similarity">
    <text evidence="3 7">Belongs to the class-II aminoacyl-tRNA synthetase family. HisZ subfamily.</text>
</comment>
<dbReference type="RefSeq" id="WP_135282279.1">
    <property type="nucleotide sequence ID" value="NZ_SRIO01000013.1"/>
</dbReference>
<feature type="binding site" evidence="8">
    <location>
        <begin position="83"/>
        <end position="85"/>
    </location>
    <ligand>
        <name>L-histidine</name>
        <dbReference type="ChEBI" id="CHEBI:57595"/>
    </ligand>
</feature>
<evidence type="ECO:0000256" key="5">
    <source>
        <dbReference type="ARBA" id="ARBA00022490"/>
    </source>
</evidence>
<dbReference type="NCBIfam" id="NF008935">
    <property type="entry name" value="PRK12292.1-1"/>
    <property type="match status" value="1"/>
</dbReference>
<evidence type="ECO:0000313" key="10">
    <source>
        <dbReference type="EMBL" id="TFZ81993.1"/>
    </source>
</evidence>
<protein>
    <recommendedName>
        <fullName evidence="4 7">ATP phosphoribosyltransferase regulatory subunit</fullName>
    </recommendedName>
</protein>
<evidence type="ECO:0000313" key="11">
    <source>
        <dbReference type="Proteomes" id="UP000297890"/>
    </source>
</evidence>
<feature type="domain" description="Class II Histidinyl-tRNA synthetase (HisRS)-like catalytic core" evidence="9">
    <location>
        <begin position="15"/>
        <end position="321"/>
    </location>
</feature>
<evidence type="ECO:0000256" key="8">
    <source>
        <dbReference type="PIRSR" id="PIRSR001549-1"/>
    </source>
</evidence>
<comment type="caution">
    <text evidence="10">The sequence shown here is derived from an EMBL/GenBank/DDBJ whole genome shotgun (WGS) entry which is preliminary data.</text>
</comment>
<name>A0A4Z0F8Q4_9GAMM</name>
<reference evidence="10 11" key="1">
    <citation type="journal article" date="2019" name="ISME J.">
        <title>Candidatus Macondimonas diazotrophica, a novel gammaproteobacterial genus dominating crude-oil-contaminated coastal sediments.</title>
        <authorList>
            <person name="Karthikeyan S."/>
            <person name="Konstantinidis K."/>
        </authorList>
    </citation>
    <scope>NUCLEOTIDE SEQUENCE [LARGE SCALE GENOMIC DNA]</scope>
    <source>
        <strain evidence="10 11">KTK01</strain>
    </source>
</reference>
<sequence length="398" mass="43729">MSIENRWLLPEAVVQVLPPHARAIDLLGRAIMDLLWSWGYDAIDPPLIEYLESLLTGTGRHLDLETFKLTDQSTGRLMGVRADMTSQAARIDAQVLRGEGPRRLCYLGPVLHTRADGLSGSRCPLQVGAELFGDASTHSDLEIMSLMIETLGCAGITDLHLDLGHVGIYRALVHDAGLDGQDERRLFDLIQRKTMPELREFLDAHSMSRDLAGWLWALPDLNGPQDILPRARATLAGAGEGVERALKELGHLAACIATRYPEVTVHLDLAELRGYDYHTGMVFAAFQAGRGQDLARGGRYDHVGEVFGRARPATGFSADVHVLYDVGRTHAERSTAAIWAPAAGRDSALETAVAALRHQGERVVRALGEDHTTQPCGLQIDRHLVLRDGQWRVEAWNS</sequence>
<accession>A0A4Z0F8Q4</accession>
<keyword evidence="7" id="KW-0368">Histidine biosynthesis</keyword>
<dbReference type="Pfam" id="PF13393">
    <property type="entry name" value="tRNA-synt_His"/>
    <property type="match status" value="1"/>
</dbReference>
<feature type="binding site" evidence="8">
    <location>
        <position position="126"/>
    </location>
    <ligand>
        <name>L-histidine</name>
        <dbReference type="ChEBI" id="CHEBI:57595"/>
    </ligand>
</feature>
<evidence type="ECO:0000256" key="7">
    <source>
        <dbReference type="HAMAP-Rule" id="MF_00125"/>
    </source>
</evidence>
<keyword evidence="11" id="KW-1185">Reference proteome</keyword>
<dbReference type="PIRSF" id="PIRSF001549">
    <property type="entry name" value="His-tRNA_synth"/>
    <property type="match status" value="1"/>
</dbReference>
<dbReference type="GO" id="GO:0016757">
    <property type="term" value="F:glycosyltransferase activity"/>
    <property type="evidence" value="ECO:0007669"/>
    <property type="project" value="UniProtKB-KW"/>
</dbReference>
<feature type="binding site" evidence="8">
    <location>
        <position position="273"/>
    </location>
    <ligand>
        <name>L-histidine</name>
        <dbReference type="ChEBI" id="CHEBI:57595"/>
    </ligand>
</feature>
<dbReference type="Gene3D" id="3.30.930.10">
    <property type="entry name" value="Bira Bifunctional Protein, Domain 2"/>
    <property type="match status" value="1"/>
</dbReference>
<dbReference type="UniPathway" id="UPA00031">
    <property type="reaction ID" value="UER00006"/>
</dbReference>
<dbReference type="InterPro" id="IPR045864">
    <property type="entry name" value="aa-tRNA-synth_II/BPL/LPL"/>
</dbReference>
<dbReference type="InterPro" id="IPR041715">
    <property type="entry name" value="HisRS-like_core"/>
</dbReference>
<comment type="miscellaneous">
    <text evidence="7">This function is generally fulfilled by the C-terminal part of HisG, which is missing in some bacteria such as this one.</text>
</comment>
<organism evidence="10 11">
    <name type="scientific">Candidatus Macondimonas diazotrophica</name>
    <dbReference type="NCBI Taxonomy" id="2305248"/>
    <lineage>
        <taxon>Bacteria</taxon>
        <taxon>Pseudomonadati</taxon>
        <taxon>Pseudomonadota</taxon>
        <taxon>Gammaproteobacteria</taxon>
        <taxon>Chromatiales</taxon>
        <taxon>Ectothiorhodospiraceae</taxon>
        <taxon>Candidatus Macondimonas</taxon>
    </lineage>
</organism>
<dbReference type="HAMAP" id="MF_00125">
    <property type="entry name" value="HisZ"/>
    <property type="match status" value="1"/>
</dbReference>
<dbReference type="CDD" id="cd00773">
    <property type="entry name" value="HisRS-like_core"/>
    <property type="match status" value="1"/>
</dbReference>
<dbReference type="NCBIfam" id="TIGR00443">
    <property type="entry name" value="hisZ_biosyn_reg"/>
    <property type="match status" value="1"/>
</dbReference>
<comment type="subunit">
    <text evidence="7">Heteromultimer composed of HisG and HisZ subunits.</text>
</comment>
<dbReference type="Proteomes" id="UP000297890">
    <property type="component" value="Unassembled WGS sequence"/>
</dbReference>
<dbReference type="NCBIfam" id="NF009086">
    <property type="entry name" value="PRK12421.1"/>
    <property type="match status" value="1"/>
</dbReference>
<keyword evidence="7" id="KW-0028">Amino-acid biosynthesis</keyword>
<dbReference type="EMBL" id="SRIO01000013">
    <property type="protein sequence ID" value="TFZ81993.1"/>
    <property type="molecule type" value="Genomic_DNA"/>
</dbReference>
<dbReference type="SUPFAM" id="SSF55681">
    <property type="entry name" value="Class II aaRS and biotin synthetases"/>
    <property type="match status" value="1"/>
</dbReference>